<evidence type="ECO:0000256" key="4">
    <source>
        <dbReference type="RuleBase" id="RU363019"/>
    </source>
</evidence>
<dbReference type="Pfam" id="PF00160">
    <property type="entry name" value="Pro_isomerase"/>
    <property type="match status" value="1"/>
</dbReference>
<accession>A0A1V1NWU1</accession>
<comment type="similarity">
    <text evidence="1 4">Belongs to the cyclophilin-type PPIase family.</text>
</comment>
<reference evidence="8" key="1">
    <citation type="submission" date="2012-11" db="EMBL/GenBank/DDBJ databases">
        <authorList>
            <person name="Lucero-Rivera Y.E."/>
            <person name="Tovar-Ramirez D."/>
        </authorList>
    </citation>
    <scope>NUCLEOTIDE SEQUENCE [LARGE SCALE GENOMIC DNA]</scope>
    <source>
        <strain evidence="8">Araruama</strain>
    </source>
</reference>
<evidence type="ECO:0000256" key="3">
    <source>
        <dbReference type="ARBA" id="ARBA00023235"/>
    </source>
</evidence>
<dbReference type="PROSITE" id="PS00170">
    <property type="entry name" value="CSA_PPIASE_1"/>
    <property type="match status" value="1"/>
</dbReference>
<dbReference type="InterPro" id="IPR002130">
    <property type="entry name" value="Cyclophilin-type_PPIase_dom"/>
</dbReference>
<evidence type="ECO:0000259" key="6">
    <source>
        <dbReference type="PROSITE" id="PS50072"/>
    </source>
</evidence>
<dbReference type="Gene3D" id="2.40.100.10">
    <property type="entry name" value="Cyclophilin-like"/>
    <property type="match status" value="1"/>
</dbReference>
<feature type="region of interest" description="Disordered" evidence="5">
    <location>
        <begin position="196"/>
        <end position="217"/>
    </location>
</feature>
<dbReference type="InterPro" id="IPR044666">
    <property type="entry name" value="Cyclophilin_A-like"/>
</dbReference>
<dbReference type="PANTHER" id="PTHR45625">
    <property type="entry name" value="PEPTIDYL-PROLYL CIS-TRANS ISOMERASE-RELATED"/>
    <property type="match status" value="1"/>
</dbReference>
<evidence type="ECO:0000313" key="8">
    <source>
        <dbReference type="Proteomes" id="UP000189670"/>
    </source>
</evidence>
<dbReference type="PRINTS" id="PR00153">
    <property type="entry name" value="CSAPPISMRASE"/>
</dbReference>
<dbReference type="PANTHER" id="PTHR45625:SF4">
    <property type="entry name" value="PEPTIDYLPROLYL ISOMERASE DOMAIN AND WD REPEAT-CONTAINING PROTEIN 1"/>
    <property type="match status" value="1"/>
</dbReference>
<dbReference type="GO" id="GO:0006457">
    <property type="term" value="P:protein folding"/>
    <property type="evidence" value="ECO:0007669"/>
    <property type="project" value="InterPro"/>
</dbReference>
<dbReference type="CDD" id="cd00317">
    <property type="entry name" value="cyclophilin"/>
    <property type="match status" value="1"/>
</dbReference>
<dbReference type="InterPro" id="IPR029000">
    <property type="entry name" value="Cyclophilin-like_dom_sf"/>
</dbReference>
<keyword evidence="3 4" id="KW-0413">Isomerase</keyword>
<dbReference type="GO" id="GO:0003755">
    <property type="term" value="F:peptidyl-prolyl cis-trans isomerase activity"/>
    <property type="evidence" value="ECO:0007669"/>
    <property type="project" value="UniProtKB-UniRule"/>
</dbReference>
<dbReference type="PROSITE" id="PS50072">
    <property type="entry name" value="CSA_PPIASE_2"/>
    <property type="match status" value="1"/>
</dbReference>
<comment type="function">
    <text evidence="4">PPIases accelerate the folding of proteins. It catalyzes the cis-trans isomerization of proline imidic peptide bonds in oligopeptides.</text>
</comment>
<dbReference type="InterPro" id="IPR020892">
    <property type="entry name" value="Cyclophilin-type_PPIase_CS"/>
</dbReference>
<keyword evidence="2 4" id="KW-0697">Rotamase</keyword>
<comment type="caution">
    <text evidence="7">The sequence shown here is derived from an EMBL/GenBank/DDBJ whole genome shotgun (WGS) entry which is preliminary data.</text>
</comment>
<dbReference type="AlphaFoldDB" id="A0A1V1NWU1"/>
<dbReference type="Proteomes" id="UP000189670">
    <property type="component" value="Unassembled WGS sequence"/>
</dbReference>
<protein>
    <recommendedName>
        <fullName evidence="4">Peptidyl-prolyl cis-trans isomerase</fullName>
        <shortName evidence="4">PPIase</shortName>
        <ecNumber evidence="4">5.2.1.8</ecNumber>
    </recommendedName>
</protein>
<dbReference type="SUPFAM" id="SSF50891">
    <property type="entry name" value="Cyclophilin-like"/>
    <property type="match status" value="1"/>
</dbReference>
<proteinExistence type="inferred from homology"/>
<comment type="catalytic activity">
    <reaction evidence="4">
        <text>[protein]-peptidylproline (omega=180) = [protein]-peptidylproline (omega=0)</text>
        <dbReference type="Rhea" id="RHEA:16237"/>
        <dbReference type="Rhea" id="RHEA-COMP:10747"/>
        <dbReference type="Rhea" id="RHEA-COMP:10748"/>
        <dbReference type="ChEBI" id="CHEBI:83833"/>
        <dbReference type="ChEBI" id="CHEBI:83834"/>
        <dbReference type="EC" id="5.2.1.8"/>
    </reaction>
</comment>
<organism evidence="7 8">
    <name type="scientific">Candidatus Magnetoglobus multicellularis str. Araruama</name>
    <dbReference type="NCBI Taxonomy" id="890399"/>
    <lineage>
        <taxon>Bacteria</taxon>
        <taxon>Pseudomonadati</taxon>
        <taxon>Thermodesulfobacteriota</taxon>
        <taxon>Desulfobacteria</taxon>
        <taxon>Desulfobacterales</taxon>
        <taxon>Desulfobacteraceae</taxon>
        <taxon>Candidatus Magnetoglobus</taxon>
    </lineage>
</organism>
<dbReference type="EC" id="5.2.1.8" evidence="4"/>
<sequence>MSKLTKITIMSITLFMITTLAISSEIRNQTFSEKELAAMKETKAIIHTQFGDIHISFYPEVAPNHVHNFISLAKSGFYNGTTFHRVIPGFMIQGGDPNSKSTDRSRHGTGGPGYQVKAEFNSYPHHRGILSMARSQHPDSAGSQFFICVADARFLDKKYTVFGKVEKGMNVADKIVSQKRDPRNNPIKRIEMTVEIIDPITKQTQPDQKKTQPEKKK</sequence>
<feature type="region of interest" description="Disordered" evidence="5">
    <location>
        <begin position="94"/>
        <end position="113"/>
    </location>
</feature>
<evidence type="ECO:0000256" key="2">
    <source>
        <dbReference type="ARBA" id="ARBA00023110"/>
    </source>
</evidence>
<feature type="compositionally biased region" description="Basic and acidic residues" evidence="5">
    <location>
        <begin position="207"/>
        <end position="217"/>
    </location>
</feature>
<evidence type="ECO:0000313" key="7">
    <source>
        <dbReference type="EMBL" id="ETR67021.1"/>
    </source>
</evidence>
<feature type="domain" description="PPIase cyclophilin-type" evidence="6">
    <location>
        <begin position="47"/>
        <end position="193"/>
    </location>
</feature>
<gene>
    <name evidence="7" type="ORF">OMM_05364</name>
</gene>
<evidence type="ECO:0000256" key="5">
    <source>
        <dbReference type="SAM" id="MobiDB-lite"/>
    </source>
</evidence>
<evidence type="ECO:0000256" key="1">
    <source>
        <dbReference type="ARBA" id="ARBA00007365"/>
    </source>
</evidence>
<name>A0A1V1NWU1_9BACT</name>
<dbReference type="EMBL" id="ATBP01001602">
    <property type="protein sequence ID" value="ETR67021.1"/>
    <property type="molecule type" value="Genomic_DNA"/>
</dbReference>